<feature type="region of interest" description="Disordered" evidence="13">
    <location>
        <begin position="1434"/>
        <end position="1460"/>
    </location>
</feature>
<feature type="region of interest" description="Disordered" evidence="13">
    <location>
        <begin position="1670"/>
        <end position="1706"/>
    </location>
</feature>
<dbReference type="GO" id="GO:0000045">
    <property type="term" value="P:autophagosome assembly"/>
    <property type="evidence" value="ECO:0007669"/>
    <property type="project" value="TreeGrafter"/>
</dbReference>
<feature type="region of interest" description="Disordered" evidence="13">
    <location>
        <begin position="243"/>
        <end position="262"/>
    </location>
</feature>
<dbReference type="PANTHER" id="PTHR13190:SF1">
    <property type="entry name" value="AUTOPHAGY-RELATED 2, ISOFORM A"/>
    <property type="match status" value="1"/>
</dbReference>
<evidence type="ECO:0000256" key="6">
    <source>
        <dbReference type="ARBA" id="ARBA00022824"/>
    </source>
</evidence>
<keyword evidence="9" id="KW-0472">Membrane</keyword>
<evidence type="ECO:0000256" key="12">
    <source>
        <dbReference type="ARBA" id="ARBA00024631"/>
    </source>
</evidence>
<feature type="compositionally biased region" description="Polar residues" evidence="13">
    <location>
        <begin position="886"/>
        <end position="895"/>
    </location>
</feature>
<feature type="compositionally biased region" description="Acidic residues" evidence="13">
    <location>
        <begin position="822"/>
        <end position="842"/>
    </location>
</feature>
<dbReference type="GO" id="GO:0005789">
    <property type="term" value="C:endoplasmic reticulum membrane"/>
    <property type="evidence" value="ECO:0007669"/>
    <property type="project" value="UniProtKB-SubCell"/>
</dbReference>
<dbReference type="GO" id="GO:0061709">
    <property type="term" value="P:reticulophagy"/>
    <property type="evidence" value="ECO:0007669"/>
    <property type="project" value="TreeGrafter"/>
</dbReference>
<evidence type="ECO:0000256" key="1">
    <source>
        <dbReference type="ARBA" id="ARBA00004406"/>
    </source>
</evidence>
<feature type="region of interest" description="Disordered" evidence="13">
    <location>
        <begin position="810"/>
        <end position="867"/>
    </location>
</feature>
<proteinExistence type="inferred from homology"/>
<feature type="region of interest" description="Disordered" evidence="13">
    <location>
        <begin position="155"/>
        <end position="191"/>
    </location>
</feature>
<evidence type="ECO:0000256" key="5">
    <source>
        <dbReference type="ARBA" id="ARBA00022448"/>
    </source>
</evidence>
<dbReference type="GO" id="GO:0043495">
    <property type="term" value="F:protein-membrane adaptor activity"/>
    <property type="evidence" value="ECO:0007669"/>
    <property type="project" value="TreeGrafter"/>
</dbReference>
<dbReference type="Pfam" id="PF13329">
    <property type="entry name" value="ATG2_CAD"/>
    <property type="match status" value="2"/>
</dbReference>
<evidence type="ECO:0000256" key="4">
    <source>
        <dbReference type="ARBA" id="ARBA00018070"/>
    </source>
</evidence>
<feature type="compositionally biased region" description="Basic and acidic residues" evidence="13">
    <location>
        <begin position="858"/>
        <end position="867"/>
    </location>
</feature>
<dbReference type="GO" id="GO:0006869">
    <property type="term" value="P:lipid transport"/>
    <property type="evidence" value="ECO:0007669"/>
    <property type="project" value="UniProtKB-KW"/>
</dbReference>
<dbReference type="GO" id="GO:0000422">
    <property type="term" value="P:autophagy of mitochondrion"/>
    <property type="evidence" value="ECO:0007669"/>
    <property type="project" value="TreeGrafter"/>
</dbReference>
<dbReference type="GO" id="GO:0034727">
    <property type="term" value="P:piecemeal microautophagy of the nucleus"/>
    <property type="evidence" value="ECO:0007669"/>
    <property type="project" value="TreeGrafter"/>
</dbReference>
<evidence type="ECO:0000313" key="15">
    <source>
        <dbReference type="Proteomes" id="UP001212997"/>
    </source>
</evidence>
<feature type="compositionally biased region" description="Low complexity" evidence="13">
    <location>
        <begin position="354"/>
        <end position="367"/>
    </location>
</feature>
<gene>
    <name evidence="14" type="ORF">NLI96_g1593</name>
</gene>
<keyword evidence="7" id="KW-0072">Autophagy</keyword>
<evidence type="ECO:0000256" key="13">
    <source>
        <dbReference type="SAM" id="MobiDB-lite"/>
    </source>
</evidence>
<comment type="similarity">
    <text evidence="3">Belongs to the ATG2 family.</text>
</comment>
<organism evidence="14 15">
    <name type="scientific">Meripilus lineatus</name>
    <dbReference type="NCBI Taxonomy" id="2056292"/>
    <lineage>
        <taxon>Eukaryota</taxon>
        <taxon>Fungi</taxon>
        <taxon>Dikarya</taxon>
        <taxon>Basidiomycota</taxon>
        <taxon>Agaricomycotina</taxon>
        <taxon>Agaricomycetes</taxon>
        <taxon>Polyporales</taxon>
        <taxon>Meripilaceae</taxon>
        <taxon>Meripilus</taxon>
    </lineage>
</organism>
<feature type="compositionally biased region" description="Low complexity" evidence="13">
    <location>
        <begin position="706"/>
        <end position="720"/>
    </location>
</feature>
<feature type="compositionally biased region" description="Polar residues" evidence="13">
    <location>
        <begin position="294"/>
        <end position="309"/>
    </location>
</feature>
<feature type="region of interest" description="Disordered" evidence="13">
    <location>
        <begin position="436"/>
        <end position="460"/>
    </location>
</feature>
<comment type="catalytic activity">
    <reaction evidence="11">
        <text>a 1,2-diacyl-sn-glycero-3-phosphoethanolamine(in) = a 1,2-diacyl-sn-glycero-3-phosphoethanolamine(out)</text>
        <dbReference type="Rhea" id="RHEA:38895"/>
        <dbReference type="ChEBI" id="CHEBI:64612"/>
    </reaction>
</comment>
<evidence type="ECO:0000256" key="10">
    <source>
        <dbReference type="ARBA" id="ARBA00024479"/>
    </source>
</evidence>
<evidence type="ECO:0000256" key="11">
    <source>
        <dbReference type="ARBA" id="ARBA00024615"/>
    </source>
</evidence>
<feature type="compositionally biased region" description="Polar residues" evidence="13">
    <location>
        <begin position="378"/>
        <end position="390"/>
    </location>
</feature>
<dbReference type="EMBL" id="JANAWD010000031">
    <property type="protein sequence ID" value="KAJ3490204.1"/>
    <property type="molecule type" value="Genomic_DNA"/>
</dbReference>
<feature type="compositionally biased region" description="Basic and acidic residues" evidence="13">
    <location>
        <begin position="155"/>
        <end position="165"/>
    </location>
</feature>
<feature type="compositionally biased region" description="Low complexity" evidence="13">
    <location>
        <begin position="1672"/>
        <end position="1686"/>
    </location>
</feature>
<evidence type="ECO:0000313" key="14">
    <source>
        <dbReference type="EMBL" id="KAJ3490204.1"/>
    </source>
</evidence>
<keyword evidence="6" id="KW-0256">Endoplasmic reticulum</keyword>
<dbReference type="PANTHER" id="PTHR13190">
    <property type="entry name" value="AUTOPHAGY-RELATED 2, ISOFORM A"/>
    <property type="match status" value="1"/>
</dbReference>
<keyword evidence="5" id="KW-0813">Transport</keyword>
<evidence type="ECO:0000256" key="7">
    <source>
        <dbReference type="ARBA" id="ARBA00023006"/>
    </source>
</evidence>
<dbReference type="Proteomes" id="UP001212997">
    <property type="component" value="Unassembled WGS sequence"/>
</dbReference>
<name>A0AAD5VC96_9APHY</name>
<keyword evidence="15" id="KW-1185">Reference proteome</keyword>
<feature type="compositionally biased region" description="Low complexity" evidence="13">
    <location>
        <begin position="507"/>
        <end position="516"/>
    </location>
</feature>
<dbReference type="InterPro" id="IPR026849">
    <property type="entry name" value="ATG2"/>
</dbReference>
<reference evidence="14" key="1">
    <citation type="submission" date="2022-07" db="EMBL/GenBank/DDBJ databases">
        <title>Genome Sequence of Physisporinus lineatus.</title>
        <authorList>
            <person name="Buettner E."/>
        </authorList>
    </citation>
    <scope>NUCLEOTIDE SEQUENCE</scope>
    <source>
        <strain evidence="14">VT162</strain>
    </source>
</reference>
<comment type="subcellular location">
    <subcellularLocation>
        <location evidence="1">Endoplasmic reticulum membrane</location>
        <topology evidence="1">Peripheral membrane protein</topology>
    </subcellularLocation>
    <subcellularLocation>
        <location evidence="2">Preautophagosomal structure membrane</location>
        <topology evidence="2">Peripheral membrane protein</topology>
    </subcellularLocation>
</comment>
<feature type="region of interest" description="Disordered" evidence="13">
    <location>
        <begin position="884"/>
        <end position="911"/>
    </location>
</feature>
<feature type="region of interest" description="Disordered" evidence="13">
    <location>
        <begin position="678"/>
        <end position="729"/>
    </location>
</feature>
<dbReference type="GO" id="GO:0032266">
    <property type="term" value="F:phosphatidylinositol-3-phosphate binding"/>
    <property type="evidence" value="ECO:0007669"/>
    <property type="project" value="TreeGrafter"/>
</dbReference>
<feature type="region of interest" description="Disordered" evidence="13">
    <location>
        <begin position="344"/>
        <end position="397"/>
    </location>
</feature>
<feature type="region of interest" description="Disordered" evidence="13">
    <location>
        <begin position="496"/>
        <end position="516"/>
    </location>
</feature>
<feature type="region of interest" description="Disordered" evidence="13">
    <location>
        <begin position="283"/>
        <end position="332"/>
    </location>
</feature>
<dbReference type="GO" id="GO:0061908">
    <property type="term" value="C:phagophore"/>
    <property type="evidence" value="ECO:0007669"/>
    <property type="project" value="TreeGrafter"/>
</dbReference>
<evidence type="ECO:0000256" key="8">
    <source>
        <dbReference type="ARBA" id="ARBA00023055"/>
    </source>
</evidence>
<evidence type="ECO:0000256" key="2">
    <source>
        <dbReference type="ARBA" id="ARBA00004623"/>
    </source>
</evidence>
<dbReference type="GO" id="GO:0061723">
    <property type="term" value="P:glycophagy"/>
    <property type="evidence" value="ECO:0007669"/>
    <property type="project" value="TreeGrafter"/>
</dbReference>
<accession>A0AAD5VC96</accession>
<keyword evidence="8" id="KW-0445">Lipid transport</keyword>
<feature type="compositionally biased region" description="Basic residues" evidence="13">
    <location>
        <begin position="1691"/>
        <end position="1705"/>
    </location>
</feature>
<comment type="catalytic activity">
    <reaction evidence="10">
        <text>a 1,2-diacyl-sn-glycero-3-phospho-L-serine(in) = a 1,2-diacyl-sn-glycero-3-phospho-L-serine(out)</text>
        <dbReference type="Rhea" id="RHEA:38663"/>
        <dbReference type="ChEBI" id="CHEBI:57262"/>
    </reaction>
</comment>
<dbReference type="GO" id="GO:0034045">
    <property type="term" value="C:phagophore assembly site membrane"/>
    <property type="evidence" value="ECO:0007669"/>
    <property type="project" value="UniProtKB-SubCell"/>
</dbReference>
<evidence type="ECO:0000256" key="3">
    <source>
        <dbReference type="ARBA" id="ARBA00009714"/>
    </source>
</evidence>
<comment type="caution">
    <text evidence="14">The sequence shown here is derived from an EMBL/GenBank/DDBJ whole genome shotgun (WGS) entry which is preliminary data.</text>
</comment>
<evidence type="ECO:0000256" key="9">
    <source>
        <dbReference type="ARBA" id="ARBA00023136"/>
    </source>
</evidence>
<feature type="compositionally biased region" description="Pro residues" evidence="13">
    <location>
        <begin position="313"/>
        <end position="324"/>
    </location>
</feature>
<sequence length="2122" mass="231766">MSWWPSSWLPPLPSIDFALPSGIQKRFISFVLRQTLGRFLKPGQLDIQQVDSQIGSGYVQVRDVELDNEAINSLISDLPLYLHDGSVGKVTARIPWPNPLTSSVGLSVESLHLTFYLSPLKERKIPPVSSSFLSESVISVADTFIHEELSPPEEAELRESLHVDPSKPAQSKQDHLPGGFDSFLSDGDESRGDVDPAGVSIFATLLERLLARFEFEASDLRFTLVHPDHASFTLTIPEVRYSTESKGSGTADIPSHAHEPHRSVIEGAIRSVTISGVSVTTRCLRPSSPVPITPTDSQVSTKHPSITHLSPSSPVPGSPGPPSPYSDNSDLDDETQLLMSQSIAVFPPRPPSPSSSVASSMYQSAISNASTSRHRSGDLSQMSPLHNDTFPSEDARHASSLPPILEVSTNEIEDEMLLSFASDPILLRLITPSTARPLPRTEVPPNEESSRPVETPLPPPDNSIRIEVSLGTIGIALRARHIRSLLDVAQLWTSHSPVSHTSKPESTDSSTQSSSLLDNLQGSLQLRGLAILLLPAREASTSNDADALAEFFRRPVAPPRCSHGYVRLQLEGIGATFSSKVEESRIPRTPKATPSKRMLQSSFWISDLSIFAFISSGSTDLLSDLSALPILITDPRLPSQYPVSHSHMNIHDPDLYSDLPTFDVEDWTHPSNRATTAKLSLWRTRPPHGRPPSVVGSPARKTEDLPSVSPSRPSPMQSSPLKRPVSLGMSISPGKAPEIVQRTQSPALLVNVTMQTTSGLVKTSRGLRSRTVTSTKVEVNLVPLHAFLDFGLLEAKGDKSSSSHTAIFLEELSTPTLPPAVESEDDVGAGEDEEDPEEDDADTPPATPRVGGTYGFQRAERERENERRRLEKMVLEDLDLGFDYGQSASRKGTGQSAPRRKPKRKSSPPPEIVVNMPMIRIQIRVPPPPPRLPRSGAIIIDLHNIRLSPGELPNTAQQQSIRFAEPIEGPMREPQLKENAGTVLLTADWQRMIISHCGLDETRAKAILSIGPALIQDPIDEYGINIQKSSQRPEHSLKPHVIISQSEPSAGPVVKTLAVDVEIPSVHVHLTKPQVDGLQLWADDLTQVIERAFSTPATPQDSKNTSIIGSRFFAKRDRGSGAETTSTISGSRLDARSQTVIKVALSEAALRLCIPRDSGTAVRPFDIVAADVDVLLEVKPEGKDETVLTLGIMDITIKDTAKSGSTLTFLALTVPRNLSPTVRPLLKLRFASLVVPGTVAKESRVKVTLCGITLNVYPDFNWVADMASFVKAPPGAFESVVPSERTRVEVKLVDTSVRALAPTYPGAIAVYLEEIDFKTVIEGNLPETSFGLSVRSISLFLIDDLSPGGEDGAVPSHSPAPTKVERTKGVLLFKSLGYALMAELANVDLTFLRNESRTPADSRITVDQATVRVHLCADTATALTAFIGDLSATFGGPPDKSPAPTRERKGPTALTVPSNPKRNLMASVDEDTFRRIPEVGAAPDMIVDDLPSNLDYLDESFSATAGLREITDDDLDDFGVEDSFPVYSDQPGVVSKHGGETIRMFQPALKIVEHHFDALPPDANDEGIQFGDTILRVRAMNCDATLFLYDGYDWTRTRNIIEEEAKNMRRRLAKIRQLVAEGQTPDPSVEETNTLLFNSVYLGLEHNVDEFEPGALISAIDEELNEDLETASQSSWQSLQPQPISPGGKSGTKRNRRSKASKRSKGPSIEFKLMNVSAEVDQYKEHPAVASRTLITVQNIEILDHIKTSTWRKFLTALLLDSKGNIRETGSNMARIELRKVYPAPGNPITETRLRAKLLPLKLHVDQDALDFLKKFFAFKDPDAAPPATTDPADDIFFQQAEVFPVDIKLDYKPRRVDYRALRDGKTIELMNFFHFDGAEMTLRHITLTGITGWPRFFDLLNDLWTPDVKATQLVDVISGVAPIRSVVNVGSGVADLVLLPIAQYRKDGRVVRGLQKGTTAFVKSTAIEAIKLGARLATGTQVILEQAEDVLGGQFRDPITAEALHYGLGGTDGLEELADDDDLISRYADQPMNVKEGVKSAYKSLKRNLNSAAQTILAVPMEVYERSGNEGTVRAVVRAVPIAVLKPMIGASEAVSKTLLGLHNTLDPTVRLENEAKYKHR</sequence>
<protein>
    <recommendedName>
        <fullName evidence="4">Autophagy-related protein 2</fullName>
    </recommendedName>
</protein>
<comment type="catalytic activity">
    <reaction evidence="12">
        <text>a 1,2-diacyl-sn-glycero-3-phosphocholine(in) = a 1,2-diacyl-sn-glycero-3-phosphocholine(out)</text>
        <dbReference type="Rhea" id="RHEA:38571"/>
        <dbReference type="ChEBI" id="CHEBI:57643"/>
    </reaction>
</comment>